<dbReference type="Proteomes" id="UP000729402">
    <property type="component" value="Unassembled WGS sequence"/>
</dbReference>
<protein>
    <recommendedName>
        <fullName evidence="4">BHLH domain-containing protein</fullName>
    </recommendedName>
</protein>
<gene>
    <name evidence="2" type="ORF">GUJ93_ZPchr0006g41764</name>
</gene>
<dbReference type="InterPro" id="IPR015660">
    <property type="entry name" value="MASH1/Ascl1a-like"/>
</dbReference>
<dbReference type="GO" id="GO:0000981">
    <property type="term" value="F:DNA-binding transcription factor activity, RNA polymerase II-specific"/>
    <property type="evidence" value="ECO:0007669"/>
    <property type="project" value="TreeGrafter"/>
</dbReference>
<keyword evidence="1" id="KW-0175">Coiled coil</keyword>
<sequence>MKRRGGDEGRTMVFELKDAERRTTKARSTEMDDLCAKLVSLIPQDYSTTTSQGSSDLPSQLMRVTAYIKDLRERVEQLKQRRDHCFSKIQQQASQSTSSRLNVETRIRAKSDGETFFDVNLATSSEKRVELHAVIQTIEEDRRVEVVDVSSCLVEGGESTAHVIKCRARGSGELDVSMVETRIGRLFMTSPAKRGGVGA</sequence>
<evidence type="ECO:0000313" key="2">
    <source>
        <dbReference type="EMBL" id="KAG8076707.1"/>
    </source>
</evidence>
<dbReference type="GO" id="GO:0090575">
    <property type="term" value="C:RNA polymerase II transcription regulator complex"/>
    <property type="evidence" value="ECO:0007669"/>
    <property type="project" value="TreeGrafter"/>
</dbReference>
<proteinExistence type="predicted"/>
<feature type="coiled-coil region" evidence="1">
    <location>
        <begin position="61"/>
        <end position="88"/>
    </location>
</feature>
<keyword evidence="3" id="KW-1185">Reference proteome</keyword>
<accession>A0A8J5SWQ8</accession>
<comment type="caution">
    <text evidence="2">The sequence shown here is derived from an EMBL/GenBank/DDBJ whole genome shotgun (WGS) entry which is preliminary data.</text>
</comment>
<dbReference type="PANTHER" id="PTHR13935:SF88">
    <property type="entry name" value="BHLH DOMAIN-CONTAINING PROTEIN"/>
    <property type="match status" value="1"/>
</dbReference>
<dbReference type="OrthoDB" id="598906at2759"/>
<reference evidence="2" key="2">
    <citation type="submission" date="2021-02" db="EMBL/GenBank/DDBJ databases">
        <authorList>
            <person name="Kimball J.A."/>
            <person name="Haas M.W."/>
            <person name="Macchietto M."/>
            <person name="Kono T."/>
            <person name="Duquette J."/>
            <person name="Shao M."/>
        </authorList>
    </citation>
    <scope>NUCLEOTIDE SEQUENCE</scope>
    <source>
        <tissue evidence="2">Fresh leaf tissue</tissue>
    </source>
</reference>
<evidence type="ECO:0000256" key="1">
    <source>
        <dbReference type="SAM" id="Coils"/>
    </source>
</evidence>
<dbReference type="GO" id="GO:0000977">
    <property type="term" value="F:RNA polymerase II transcription regulatory region sequence-specific DNA binding"/>
    <property type="evidence" value="ECO:0007669"/>
    <property type="project" value="TreeGrafter"/>
</dbReference>
<dbReference type="AlphaFoldDB" id="A0A8J5SWQ8"/>
<dbReference type="EMBL" id="JAAALK010000283">
    <property type="protein sequence ID" value="KAG8076707.1"/>
    <property type="molecule type" value="Genomic_DNA"/>
</dbReference>
<evidence type="ECO:0000313" key="3">
    <source>
        <dbReference type="Proteomes" id="UP000729402"/>
    </source>
</evidence>
<name>A0A8J5SWQ8_ZIZPA</name>
<dbReference type="PANTHER" id="PTHR13935">
    <property type="entry name" value="ACHAETE-SCUTE TRANSCRIPTION FACTOR-RELATED"/>
    <property type="match status" value="1"/>
</dbReference>
<evidence type="ECO:0008006" key="4">
    <source>
        <dbReference type="Google" id="ProtNLM"/>
    </source>
</evidence>
<organism evidence="2 3">
    <name type="scientific">Zizania palustris</name>
    <name type="common">Northern wild rice</name>
    <dbReference type="NCBI Taxonomy" id="103762"/>
    <lineage>
        <taxon>Eukaryota</taxon>
        <taxon>Viridiplantae</taxon>
        <taxon>Streptophyta</taxon>
        <taxon>Embryophyta</taxon>
        <taxon>Tracheophyta</taxon>
        <taxon>Spermatophyta</taxon>
        <taxon>Magnoliopsida</taxon>
        <taxon>Liliopsida</taxon>
        <taxon>Poales</taxon>
        <taxon>Poaceae</taxon>
        <taxon>BOP clade</taxon>
        <taxon>Oryzoideae</taxon>
        <taxon>Oryzeae</taxon>
        <taxon>Zizaniinae</taxon>
        <taxon>Zizania</taxon>
    </lineage>
</organism>
<reference evidence="2" key="1">
    <citation type="journal article" date="2021" name="bioRxiv">
        <title>Whole Genome Assembly and Annotation of Northern Wild Rice, Zizania palustris L., Supports a Whole Genome Duplication in the Zizania Genus.</title>
        <authorList>
            <person name="Haas M."/>
            <person name="Kono T."/>
            <person name="Macchietto M."/>
            <person name="Millas R."/>
            <person name="McGilp L."/>
            <person name="Shao M."/>
            <person name="Duquette J."/>
            <person name="Hirsch C.N."/>
            <person name="Kimball J."/>
        </authorList>
    </citation>
    <scope>NUCLEOTIDE SEQUENCE</scope>
    <source>
        <tissue evidence="2">Fresh leaf tissue</tissue>
    </source>
</reference>